<dbReference type="SUPFAM" id="SSF46785">
    <property type="entry name" value="Winged helix' DNA-binding domain"/>
    <property type="match status" value="1"/>
</dbReference>
<sequence>MVFKPTLNITEQIADHLADLVIIGDLPGGARIQELKIANELGVSRGSVREALLILERRHLIEIVPRKGAVVNEINAQEALDLVDMLASVEHRWFHSLLETGADESLAAAGNLLSTMDRAAKTGGVNEIIQARGAFYAELLSPATRYMNGVFECLLPTSQRLMCVLIERSDVDLHDIARYYRALHTALREGDAERLDELLNAFHKRQSVLGRSAAGLSFKSFVDATTVTLPGNRCAVVGPNGCGKSNIIDAVRWVMGESSAKQLRGESITDVIFSGSNTRKPTATASIELFFDNSDGRIGGEYAAYAEIAIRRVVTRDAQSNYYLNGNKCRRRDIQDVFLGTGFGPRSYSIIEQGMISQLVEAKPEELRVYLEEAAGISKYKERRRETENRIKHTKENLERINDIREELARQLDRLERQAQAAEKYRELRQEESLVTAQLYVLKHTALHAQLAERETHIKELELEQEKAIASQRQLEAQIEASRQNHANTSEQFNAVQGQFYQLGADIARIEEAIAFNQARVKQLELDLQTVQQRQSETDRQITMDKDQIGDLQARLNELLPLVSALAEQDADLQQSLRDAEGNMGDWQQRWDQFNSQASRNDQEAEVQASRIEHLEQLLQRLRGRQDELSLQQEAQQDHPGGEVVHQLAQEISGLETQSRDLNIKIDECLKALGQTREEALLREREVEAARAAVQEMRHELASLQAIQDAALGQTVQEAEAWIAQHNLTATPRLGETLAVVPGWERAVETVLGHFLSALQVDNLDDFAASLAELSEGDLALVELNKQSQPAAENTELALPSLHSLVRADAVSAVSLLHGIYAAQSASVALSKRHLLQPGQSIITREGFWIGADWMRVLHDHDQEAGIIERGQQLETLNVQVEEAEQHLAELQQHVSAGREAVERIEMQREELQRTLNQLNQSLGQRRTDHGVTRVKLEEAGARRERLMKDAADISEQLEAETSSLNTARERLREAELLREGQAEMRQQLQAEREQADADLLAAREQARLKRDEFYALNVEKEGLQSRLSASETARQRLEKQQQELAQQQEQLTSGIATSQTPLPDLQRELAEKLDARVSIENELATIRAQLEQAEQLTRTLDGQRQAQEQTVEKMRGGLEQARVERQGLAVQENNLLEQLGSTGHSLEQVRTEMPEEAEENVWSDQLDRLGRRIARLGAINLAAIEEYEQESERKLYLDSQAEDLDSAMETLLEAIRKIDRETRTRFKDTFEAVNSRLGELFPKVFGGGHAYLELTGEDLLDTGVSLMARPPGKRNASVHLLSGGEKAMTAVALIFAIFHLNPSPVCLLDEVDAPLDDANVSRFAALIKEMSADVQFLVITHNKITMEMADYLMGVTMQEPGVSRLVSVDVDEAAAMAV</sequence>
<dbReference type="Pfam" id="PF02463">
    <property type="entry name" value="SMC_N"/>
    <property type="match status" value="1"/>
</dbReference>
<dbReference type="InterPro" id="IPR011890">
    <property type="entry name" value="SMC_prok"/>
</dbReference>
<keyword evidence="7" id="KW-0804">Transcription</keyword>
<keyword evidence="5 9" id="KW-0175">Coiled coil</keyword>
<dbReference type="GO" id="GO:0003700">
    <property type="term" value="F:DNA-binding transcription factor activity"/>
    <property type="evidence" value="ECO:0007669"/>
    <property type="project" value="InterPro"/>
</dbReference>
<dbReference type="CDD" id="cd07377">
    <property type="entry name" value="WHTH_GntR"/>
    <property type="match status" value="1"/>
</dbReference>
<organism evidence="11 12">
    <name type="scientific">Symbiodinium pilosum</name>
    <name type="common">Dinoflagellate</name>
    <dbReference type="NCBI Taxonomy" id="2952"/>
    <lineage>
        <taxon>Eukaryota</taxon>
        <taxon>Sar</taxon>
        <taxon>Alveolata</taxon>
        <taxon>Dinophyceae</taxon>
        <taxon>Suessiales</taxon>
        <taxon>Symbiodiniaceae</taxon>
        <taxon>Symbiodinium</taxon>
    </lineage>
</organism>
<dbReference type="OrthoDB" id="5575062at2759"/>
<evidence type="ECO:0000256" key="5">
    <source>
        <dbReference type="ARBA" id="ARBA00023054"/>
    </source>
</evidence>
<keyword evidence="1" id="KW-0963">Cytoplasm</keyword>
<dbReference type="InterPro" id="IPR036388">
    <property type="entry name" value="WH-like_DNA-bd_sf"/>
</dbReference>
<evidence type="ECO:0000259" key="10">
    <source>
        <dbReference type="PROSITE" id="PS50949"/>
    </source>
</evidence>
<keyword evidence="4" id="KW-0805">Transcription regulation</keyword>
<dbReference type="Gene3D" id="3.40.50.300">
    <property type="entry name" value="P-loop containing nucleotide triphosphate hydrolases"/>
    <property type="match status" value="2"/>
</dbReference>
<feature type="domain" description="HTH gntR-type" evidence="10">
    <location>
        <begin position="7"/>
        <end position="74"/>
    </location>
</feature>
<dbReference type="InterPro" id="IPR036390">
    <property type="entry name" value="WH_DNA-bd_sf"/>
</dbReference>
<dbReference type="GO" id="GO:0005634">
    <property type="term" value="C:nucleus"/>
    <property type="evidence" value="ECO:0007669"/>
    <property type="project" value="UniProtKB-SubCell"/>
</dbReference>
<dbReference type="GO" id="GO:0005694">
    <property type="term" value="C:chromosome"/>
    <property type="evidence" value="ECO:0007669"/>
    <property type="project" value="InterPro"/>
</dbReference>
<dbReference type="EMBL" id="CAJNIZ010011112">
    <property type="protein sequence ID" value="CAE7311938.1"/>
    <property type="molecule type" value="Genomic_DNA"/>
</dbReference>
<gene>
    <name evidence="11" type="primary">smc</name>
    <name evidence="11" type="ORF">SPIL2461_LOCUS7081</name>
</gene>
<evidence type="ECO:0000256" key="6">
    <source>
        <dbReference type="ARBA" id="ARBA00023125"/>
    </source>
</evidence>
<dbReference type="InterPro" id="IPR010935">
    <property type="entry name" value="SMC_hinge"/>
</dbReference>
<dbReference type="Pfam" id="PF06470">
    <property type="entry name" value="SMC_hinge"/>
    <property type="match status" value="1"/>
</dbReference>
<evidence type="ECO:0000256" key="8">
    <source>
        <dbReference type="PIRNR" id="PIRNR005719"/>
    </source>
</evidence>
<comment type="caution">
    <text evidence="11">The sequence shown here is derived from an EMBL/GenBank/DDBJ whole genome shotgun (WGS) entry which is preliminary data.</text>
</comment>
<reference evidence="11" key="1">
    <citation type="submission" date="2021-02" db="EMBL/GenBank/DDBJ databases">
        <authorList>
            <person name="Dougan E. K."/>
            <person name="Rhodes N."/>
            <person name="Thang M."/>
            <person name="Chan C."/>
        </authorList>
    </citation>
    <scope>NUCLEOTIDE SEQUENCE</scope>
</reference>
<feature type="coiled-coil region" evidence="9">
    <location>
        <begin position="458"/>
        <end position="541"/>
    </location>
</feature>
<proteinExistence type="inferred from homology"/>
<evidence type="ECO:0000256" key="1">
    <source>
        <dbReference type="ARBA" id="ARBA00022490"/>
    </source>
</evidence>
<feature type="coiled-coil region" evidence="9">
    <location>
        <begin position="605"/>
        <end position="707"/>
    </location>
</feature>
<dbReference type="GO" id="GO:0003677">
    <property type="term" value="F:DNA binding"/>
    <property type="evidence" value="ECO:0007669"/>
    <property type="project" value="UniProtKB-KW"/>
</dbReference>
<dbReference type="Pfam" id="PF00392">
    <property type="entry name" value="GntR"/>
    <property type="match status" value="1"/>
</dbReference>
<dbReference type="CDD" id="cd03278">
    <property type="entry name" value="ABC_SMC_barmotin"/>
    <property type="match status" value="1"/>
</dbReference>
<dbReference type="InterPro" id="IPR027417">
    <property type="entry name" value="P-loop_NTPase"/>
</dbReference>
<evidence type="ECO:0000256" key="7">
    <source>
        <dbReference type="ARBA" id="ARBA00023163"/>
    </source>
</evidence>
<keyword evidence="8" id="KW-0539">Nucleus</keyword>
<feature type="coiled-coil region" evidence="9">
    <location>
        <begin position="874"/>
        <end position="1139"/>
    </location>
</feature>
<dbReference type="GO" id="GO:0007062">
    <property type="term" value="P:sister chromatid cohesion"/>
    <property type="evidence" value="ECO:0007669"/>
    <property type="project" value="InterPro"/>
</dbReference>
<dbReference type="GO" id="GO:0016887">
    <property type="term" value="F:ATP hydrolysis activity"/>
    <property type="evidence" value="ECO:0007669"/>
    <property type="project" value="InterPro"/>
</dbReference>
<dbReference type="PROSITE" id="PS50949">
    <property type="entry name" value="HTH_GNTR"/>
    <property type="match status" value="1"/>
</dbReference>
<keyword evidence="2" id="KW-0547">Nucleotide-binding</keyword>
<dbReference type="SUPFAM" id="SSF52540">
    <property type="entry name" value="P-loop containing nucleoside triphosphate hydrolases"/>
    <property type="match status" value="1"/>
</dbReference>
<keyword evidence="12" id="KW-1185">Reference proteome</keyword>
<keyword evidence="6" id="KW-0238">DNA-binding</keyword>
<name>A0A812NS71_SYMPI</name>
<evidence type="ECO:0000256" key="2">
    <source>
        <dbReference type="ARBA" id="ARBA00022741"/>
    </source>
</evidence>
<comment type="similarity">
    <text evidence="8">Belongs to the SMC family.</text>
</comment>
<dbReference type="NCBIfam" id="TIGR02168">
    <property type="entry name" value="SMC_prok_B"/>
    <property type="match status" value="1"/>
</dbReference>
<comment type="subcellular location">
    <subcellularLocation>
        <location evidence="8">Nucleus</location>
    </subcellularLocation>
</comment>
<dbReference type="SMART" id="SM00345">
    <property type="entry name" value="HTH_GNTR"/>
    <property type="match status" value="1"/>
</dbReference>
<evidence type="ECO:0000256" key="3">
    <source>
        <dbReference type="ARBA" id="ARBA00022840"/>
    </source>
</evidence>
<dbReference type="PIRSF" id="PIRSF005719">
    <property type="entry name" value="SMC"/>
    <property type="match status" value="1"/>
</dbReference>
<dbReference type="GO" id="GO:0030261">
    <property type="term" value="P:chromosome condensation"/>
    <property type="evidence" value="ECO:0007669"/>
    <property type="project" value="InterPro"/>
</dbReference>
<dbReference type="GO" id="GO:0005524">
    <property type="term" value="F:ATP binding"/>
    <property type="evidence" value="ECO:0007669"/>
    <property type="project" value="UniProtKB-KW"/>
</dbReference>
<dbReference type="Gene3D" id="1.10.10.10">
    <property type="entry name" value="Winged helix-like DNA-binding domain superfamily/Winged helix DNA-binding domain"/>
    <property type="match status" value="1"/>
</dbReference>
<keyword evidence="3" id="KW-0067">ATP-binding</keyword>
<dbReference type="PANTHER" id="PTHR43977">
    <property type="entry name" value="STRUCTURAL MAINTENANCE OF CHROMOSOMES PROTEIN 3"/>
    <property type="match status" value="1"/>
</dbReference>
<evidence type="ECO:0000256" key="4">
    <source>
        <dbReference type="ARBA" id="ARBA00023015"/>
    </source>
</evidence>
<evidence type="ECO:0000313" key="11">
    <source>
        <dbReference type="EMBL" id="CAE7311938.1"/>
    </source>
</evidence>
<accession>A0A812NS71</accession>
<dbReference type="InterPro" id="IPR000524">
    <property type="entry name" value="Tscrpt_reg_HTH_GntR"/>
</dbReference>
<evidence type="ECO:0000313" key="12">
    <source>
        <dbReference type="Proteomes" id="UP000649617"/>
    </source>
</evidence>
<protein>
    <recommendedName>
        <fullName evidence="8">Structural maintenance of chromosomes protein</fullName>
    </recommendedName>
</protein>
<dbReference type="HAMAP" id="MF_01894">
    <property type="entry name" value="Smc_prok"/>
    <property type="match status" value="1"/>
</dbReference>
<dbReference type="Proteomes" id="UP000649617">
    <property type="component" value="Unassembled WGS sequence"/>
</dbReference>
<feature type="coiled-coil region" evidence="9">
    <location>
        <begin position="377"/>
        <end position="432"/>
    </location>
</feature>
<evidence type="ECO:0000256" key="9">
    <source>
        <dbReference type="SAM" id="Coils"/>
    </source>
</evidence>
<dbReference type="InterPro" id="IPR024704">
    <property type="entry name" value="SMC"/>
</dbReference>
<dbReference type="InterPro" id="IPR003395">
    <property type="entry name" value="RecF/RecN/SMC_N"/>
</dbReference>